<keyword evidence="2" id="KW-1185">Reference proteome</keyword>
<dbReference type="EnsemblMetazoa" id="MESCA000371-RA">
    <property type="protein sequence ID" value="MESCA000371-PA"/>
    <property type="gene ID" value="MESCA000371"/>
</dbReference>
<evidence type="ECO:0000313" key="1">
    <source>
        <dbReference type="EnsemblMetazoa" id="MESCA000371-PA"/>
    </source>
</evidence>
<sequence length="77" mass="9042">MLLRVKDDGSINLSPPRYSNLSIEKTMAEIIIEDILNYFHKNWTNKLNEKHNLCFQESLDGVLHEIPQILVNKFFDP</sequence>
<organism evidence="1 2">
    <name type="scientific">Megaselia scalaris</name>
    <name type="common">Humpbacked fly</name>
    <name type="synonym">Phora scalaris</name>
    <dbReference type="NCBI Taxonomy" id="36166"/>
    <lineage>
        <taxon>Eukaryota</taxon>
        <taxon>Metazoa</taxon>
        <taxon>Ecdysozoa</taxon>
        <taxon>Arthropoda</taxon>
        <taxon>Hexapoda</taxon>
        <taxon>Insecta</taxon>
        <taxon>Pterygota</taxon>
        <taxon>Neoptera</taxon>
        <taxon>Endopterygota</taxon>
        <taxon>Diptera</taxon>
        <taxon>Brachycera</taxon>
        <taxon>Muscomorpha</taxon>
        <taxon>Platypezoidea</taxon>
        <taxon>Phoridae</taxon>
        <taxon>Megaseliini</taxon>
        <taxon>Megaselia</taxon>
    </lineage>
</organism>
<reference evidence="2" key="1">
    <citation type="submission" date="2013-02" db="EMBL/GenBank/DDBJ databases">
        <authorList>
            <person name="Hughes D."/>
        </authorList>
    </citation>
    <scope>NUCLEOTIDE SEQUENCE</scope>
    <source>
        <strain>Durham</strain>
        <strain evidence="2">NC isolate 2 -- Noor lab</strain>
    </source>
</reference>
<protein>
    <submittedName>
        <fullName evidence="1">Uncharacterized protein</fullName>
    </submittedName>
</protein>
<evidence type="ECO:0000313" key="2">
    <source>
        <dbReference type="Proteomes" id="UP000015102"/>
    </source>
</evidence>
<name>T1GAV6_MEGSC</name>
<dbReference type="EMBL" id="CAQQ02132488">
    <property type="status" value="NOT_ANNOTATED_CDS"/>
    <property type="molecule type" value="Genomic_DNA"/>
</dbReference>
<proteinExistence type="predicted"/>
<accession>T1GAV6</accession>
<reference evidence="1" key="2">
    <citation type="submission" date="2015-06" db="UniProtKB">
        <authorList>
            <consortium name="EnsemblMetazoa"/>
        </authorList>
    </citation>
    <scope>IDENTIFICATION</scope>
</reference>
<dbReference type="HOGENOM" id="CLU_2640964_0_0_1"/>
<dbReference type="EMBL" id="CAQQ02132487">
    <property type="status" value="NOT_ANNOTATED_CDS"/>
    <property type="molecule type" value="Genomic_DNA"/>
</dbReference>
<dbReference type="Proteomes" id="UP000015102">
    <property type="component" value="Unassembled WGS sequence"/>
</dbReference>
<dbReference type="AlphaFoldDB" id="T1GAV6"/>